<gene>
    <name evidence="3" type="ORF">ColSpa_01774</name>
</gene>
<dbReference type="Proteomes" id="UP001055115">
    <property type="component" value="Unassembled WGS sequence"/>
</dbReference>
<dbReference type="InterPro" id="IPR003593">
    <property type="entry name" value="AAA+_ATPase"/>
</dbReference>
<sequence>MLEQKYIQLLERRVADLEAQLTLGVTDDKVMNFGTPTVEVTVGPVLCKALYHELVNSHSYEANGKPSKKEDSTKIVSDGDDTDDKAPSDNERYRIVLNSLDPETGEYVDKPPATAKSTMDTRKSNRAFTFRKIMRTATNRGEEVFKSEGSEVDIESEPLQKLLAKVTYKYNKTAKITLLESPFPELIWSWDDAQAKSDISENQGDDTEETKQARKDLKALLNLISKSSGNEALDRYLKTKDSMRENRNITFESLWTLFPKGCLMLARPFLDEPQVFLVQECNPPENDDPDTKFELIAYSYDWNGSTFNRVPYLFVIPPFPDKKSILQLLCYPLSEHRSKTANVDASNSTDVETLKADLIKRGRAFFEYCIAEKGKQTFRYKGMAFSQQGSGIFRTGLYDDDTESLYSRSYRRGDDSGAGKDTASDIDSVVVIDFKSYLQYQTAGTPLLGDMQRFSGMRECTCNDCRQKFEELYRYSWDKKPKDAKLSDEQLLLLPPRVLGYALTQKRWVQLRVEQVMTHGDANARNFDDKLILSDDNKFLIKNAVKSHGKKNIKDFIHGKGKGLVILLWGVPGVGKTLTAESVASLAGKPLFSIGVSDIGIDSKKVETNLQKIFNLAGLWEAVLLFDEADVFLEARDARGSDMQRNTMVSDIAIEYTDLSNDQRCKIFEEFLGQLNNEKPSLVEDYSKCMEWVNEEGRNKPFNGRQIRNIVSTAMSMAHAEGKKLQRPHLVRVAQNTETFKKALLEQEAVYKNAQIKTQYGG</sequence>
<dbReference type="Gene3D" id="3.40.50.300">
    <property type="entry name" value="P-loop containing nucleotide triphosphate hydrolases"/>
    <property type="match status" value="1"/>
</dbReference>
<dbReference type="InterPro" id="IPR054289">
    <property type="entry name" value="DUF7025"/>
</dbReference>
<evidence type="ECO:0000313" key="4">
    <source>
        <dbReference type="Proteomes" id="UP001055115"/>
    </source>
</evidence>
<proteinExistence type="predicted"/>
<evidence type="ECO:0000313" key="3">
    <source>
        <dbReference type="EMBL" id="GKT41593.1"/>
    </source>
</evidence>
<name>A0AA37L445_9PEZI</name>
<dbReference type="EMBL" id="BQXU01000003">
    <property type="protein sequence ID" value="GKT41593.1"/>
    <property type="molecule type" value="Genomic_DNA"/>
</dbReference>
<feature type="region of interest" description="Disordered" evidence="1">
    <location>
        <begin position="60"/>
        <end position="121"/>
    </location>
</feature>
<comment type="caution">
    <text evidence="3">The sequence shown here is derived from an EMBL/GenBank/DDBJ whole genome shotgun (WGS) entry which is preliminary data.</text>
</comment>
<accession>A0AA37L445</accession>
<dbReference type="PANTHER" id="PTHR46411:SF2">
    <property type="entry name" value="AAA+ ATPASE DOMAIN-CONTAINING PROTEIN"/>
    <property type="match status" value="1"/>
</dbReference>
<dbReference type="SMART" id="SM00382">
    <property type="entry name" value="AAA"/>
    <property type="match status" value="1"/>
</dbReference>
<dbReference type="SUPFAM" id="SSF52540">
    <property type="entry name" value="P-loop containing nucleoside triphosphate hydrolases"/>
    <property type="match status" value="1"/>
</dbReference>
<dbReference type="GeneID" id="73322576"/>
<dbReference type="GO" id="GO:0016887">
    <property type="term" value="F:ATP hydrolysis activity"/>
    <property type="evidence" value="ECO:0007669"/>
    <property type="project" value="InterPro"/>
</dbReference>
<evidence type="ECO:0000259" key="2">
    <source>
        <dbReference type="SMART" id="SM00382"/>
    </source>
</evidence>
<dbReference type="PANTHER" id="PTHR46411">
    <property type="entry name" value="FAMILY ATPASE, PUTATIVE-RELATED"/>
    <property type="match status" value="1"/>
</dbReference>
<dbReference type="GO" id="GO:0005524">
    <property type="term" value="F:ATP binding"/>
    <property type="evidence" value="ECO:0007669"/>
    <property type="project" value="InterPro"/>
</dbReference>
<reference evidence="3 4" key="1">
    <citation type="submission" date="2022-03" db="EMBL/GenBank/DDBJ databases">
        <title>Genome data of Colletotrichum spp.</title>
        <authorList>
            <person name="Utami Y.D."/>
            <person name="Hiruma K."/>
        </authorList>
    </citation>
    <scope>NUCLEOTIDE SEQUENCE [LARGE SCALE GENOMIC DNA]</scope>
    <source>
        <strain evidence="3 4">MAFF 239500</strain>
    </source>
</reference>
<feature type="compositionally biased region" description="Basic and acidic residues" evidence="1">
    <location>
        <begin position="84"/>
        <end position="94"/>
    </location>
</feature>
<dbReference type="InterPro" id="IPR003959">
    <property type="entry name" value="ATPase_AAA_core"/>
</dbReference>
<organism evidence="3 4">
    <name type="scientific">Colletotrichum spaethianum</name>
    <dbReference type="NCBI Taxonomy" id="700344"/>
    <lineage>
        <taxon>Eukaryota</taxon>
        <taxon>Fungi</taxon>
        <taxon>Dikarya</taxon>
        <taxon>Ascomycota</taxon>
        <taxon>Pezizomycotina</taxon>
        <taxon>Sordariomycetes</taxon>
        <taxon>Hypocreomycetidae</taxon>
        <taxon>Glomerellales</taxon>
        <taxon>Glomerellaceae</taxon>
        <taxon>Colletotrichum</taxon>
        <taxon>Colletotrichum spaethianum species complex</taxon>
    </lineage>
</organism>
<dbReference type="Pfam" id="PF22942">
    <property type="entry name" value="DUF7025"/>
    <property type="match status" value="1"/>
</dbReference>
<dbReference type="InterPro" id="IPR027417">
    <property type="entry name" value="P-loop_NTPase"/>
</dbReference>
<keyword evidence="4" id="KW-1185">Reference proteome</keyword>
<feature type="domain" description="AAA+ ATPase" evidence="2">
    <location>
        <begin position="562"/>
        <end position="744"/>
    </location>
</feature>
<evidence type="ECO:0000256" key="1">
    <source>
        <dbReference type="SAM" id="MobiDB-lite"/>
    </source>
</evidence>
<protein>
    <recommendedName>
        <fullName evidence="2">AAA+ ATPase domain-containing protein</fullName>
    </recommendedName>
</protein>
<dbReference type="Pfam" id="PF00004">
    <property type="entry name" value="AAA"/>
    <property type="match status" value="1"/>
</dbReference>
<dbReference type="RefSeq" id="XP_049123943.1">
    <property type="nucleotide sequence ID" value="XM_049267986.1"/>
</dbReference>
<dbReference type="AlphaFoldDB" id="A0AA37L445"/>